<protein>
    <submittedName>
        <fullName evidence="1">Uncharacterized protein</fullName>
    </submittedName>
</protein>
<reference evidence="1" key="1">
    <citation type="submission" date="2018-02" db="EMBL/GenBank/DDBJ databases">
        <title>Rhizophora mucronata_Transcriptome.</title>
        <authorList>
            <person name="Meera S.P."/>
            <person name="Sreeshan A."/>
            <person name="Augustine A."/>
        </authorList>
    </citation>
    <scope>NUCLEOTIDE SEQUENCE</scope>
    <source>
        <tissue evidence="1">Leaf</tissue>
    </source>
</reference>
<dbReference type="EMBL" id="GGEC01062049">
    <property type="protein sequence ID" value="MBX42533.1"/>
    <property type="molecule type" value="Transcribed_RNA"/>
</dbReference>
<accession>A0A2P2NJ83</accession>
<proteinExistence type="predicted"/>
<dbReference type="AlphaFoldDB" id="A0A2P2NJ83"/>
<sequence>MLLQNFRACLSFGLIRQLCSRHMNSYPGAVL</sequence>
<organism evidence="1">
    <name type="scientific">Rhizophora mucronata</name>
    <name type="common">Asiatic mangrove</name>
    <dbReference type="NCBI Taxonomy" id="61149"/>
    <lineage>
        <taxon>Eukaryota</taxon>
        <taxon>Viridiplantae</taxon>
        <taxon>Streptophyta</taxon>
        <taxon>Embryophyta</taxon>
        <taxon>Tracheophyta</taxon>
        <taxon>Spermatophyta</taxon>
        <taxon>Magnoliopsida</taxon>
        <taxon>eudicotyledons</taxon>
        <taxon>Gunneridae</taxon>
        <taxon>Pentapetalae</taxon>
        <taxon>rosids</taxon>
        <taxon>fabids</taxon>
        <taxon>Malpighiales</taxon>
        <taxon>Rhizophoraceae</taxon>
        <taxon>Rhizophora</taxon>
    </lineage>
</organism>
<evidence type="ECO:0000313" key="1">
    <source>
        <dbReference type="EMBL" id="MBX42533.1"/>
    </source>
</evidence>
<name>A0A2P2NJ83_RHIMU</name>